<dbReference type="GO" id="GO:0008616">
    <property type="term" value="P:tRNA queuosine(34) biosynthetic process"/>
    <property type="evidence" value="ECO:0007669"/>
    <property type="project" value="UniProtKB-KW"/>
</dbReference>
<name>A0A832DI71_9BACT</name>
<dbReference type="GO" id="GO:0046872">
    <property type="term" value="F:metal ion binding"/>
    <property type="evidence" value="ECO:0007669"/>
    <property type="project" value="UniProtKB-KW"/>
</dbReference>
<dbReference type="UniPathway" id="UPA00391"/>
<accession>A0A832DI71</accession>
<keyword evidence="4 8" id="KW-0479">Metal-binding</keyword>
<dbReference type="Pfam" id="PF01242">
    <property type="entry name" value="PTPS"/>
    <property type="match status" value="1"/>
</dbReference>
<evidence type="ECO:0000313" key="11">
    <source>
        <dbReference type="EMBL" id="HGT48420.1"/>
    </source>
</evidence>
<dbReference type="EC" id="4.-.-.-" evidence="8"/>
<evidence type="ECO:0000256" key="9">
    <source>
        <dbReference type="PIRSR" id="PIRSR006113-1"/>
    </source>
</evidence>
<keyword evidence="8" id="KW-0671">Queuosine biosynthesis</keyword>
<dbReference type="InterPro" id="IPR007115">
    <property type="entry name" value="6-PTP_synth/QueD"/>
</dbReference>
<evidence type="ECO:0000256" key="10">
    <source>
        <dbReference type="PIRSR" id="PIRSR006113-2"/>
    </source>
</evidence>
<evidence type="ECO:0000256" key="2">
    <source>
        <dbReference type="ARBA" id="ARBA00008900"/>
    </source>
</evidence>
<feature type="binding site" evidence="10">
    <location>
        <position position="16"/>
    </location>
    <ligand>
        <name>Zn(2+)</name>
        <dbReference type="ChEBI" id="CHEBI:29105"/>
    </ligand>
</feature>
<dbReference type="SUPFAM" id="SSF55620">
    <property type="entry name" value="Tetrahydrobiopterin biosynthesis enzymes-like"/>
    <property type="match status" value="1"/>
</dbReference>
<evidence type="ECO:0000256" key="8">
    <source>
        <dbReference type="PIRNR" id="PIRNR006113"/>
    </source>
</evidence>
<dbReference type="PIRSF" id="PIRSF006113">
    <property type="entry name" value="PTP_synth"/>
    <property type="match status" value="1"/>
</dbReference>
<dbReference type="InterPro" id="IPR038418">
    <property type="entry name" value="6-PTP_synth/QueD_sf"/>
</dbReference>
<evidence type="ECO:0000256" key="7">
    <source>
        <dbReference type="ARBA" id="ARBA00048807"/>
    </source>
</evidence>
<comment type="pathway">
    <text evidence="1 8">Purine metabolism; 7-cyano-7-deazaguanine biosynthesis.</text>
</comment>
<dbReference type="Gene3D" id="3.30.479.10">
    <property type="entry name" value="6-pyruvoyl tetrahydropterin synthase/QueD"/>
    <property type="match status" value="1"/>
</dbReference>
<evidence type="ECO:0000256" key="6">
    <source>
        <dbReference type="ARBA" id="ARBA00023239"/>
    </source>
</evidence>
<dbReference type="EMBL" id="DSVI01000016">
    <property type="protein sequence ID" value="HGT48420.1"/>
    <property type="molecule type" value="Genomic_DNA"/>
</dbReference>
<gene>
    <name evidence="11" type="ORF">ENS56_10310</name>
</gene>
<evidence type="ECO:0000256" key="4">
    <source>
        <dbReference type="ARBA" id="ARBA00022723"/>
    </source>
</evidence>
<keyword evidence="5 8" id="KW-0862">Zinc</keyword>
<evidence type="ECO:0000256" key="1">
    <source>
        <dbReference type="ARBA" id="ARBA00005061"/>
    </source>
</evidence>
<comment type="similarity">
    <text evidence="2 8">Belongs to the PTPS family. QueD subfamily.</text>
</comment>
<dbReference type="GO" id="GO:0070497">
    <property type="term" value="F:6-carboxytetrahydropterin synthase activity"/>
    <property type="evidence" value="ECO:0007669"/>
    <property type="project" value="UniProtKB-EC"/>
</dbReference>
<evidence type="ECO:0000256" key="3">
    <source>
        <dbReference type="ARBA" id="ARBA00018141"/>
    </source>
</evidence>
<dbReference type="PANTHER" id="PTHR12589">
    <property type="entry name" value="PYRUVOYL TETRAHYDROBIOPTERIN SYNTHASE"/>
    <property type="match status" value="1"/>
</dbReference>
<comment type="catalytic activity">
    <reaction evidence="7 8">
        <text>7,8-dihydroneopterin 3'-triphosphate + H2O = 6-carboxy-5,6,7,8-tetrahydropterin + triphosphate + acetaldehyde + 2 H(+)</text>
        <dbReference type="Rhea" id="RHEA:27966"/>
        <dbReference type="ChEBI" id="CHEBI:15343"/>
        <dbReference type="ChEBI" id="CHEBI:15377"/>
        <dbReference type="ChEBI" id="CHEBI:15378"/>
        <dbReference type="ChEBI" id="CHEBI:18036"/>
        <dbReference type="ChEBI" id="CHEBI:58462"/>
        <dbReference type="ChEBI" id="CHEBI:61032"/>
        <dbReference type="EC" id="4.1.2.50"/>
    </reaction>
</comment>
<feature type="active site" description="Charge relay system" evidence="9">
    <location>
        <position position="126"/>
    </location>
</feature>
<keyword evidence="6 8" id="KW-0456">Lyase</keyword>
<dbReference type="AlphaFoldDB" id="A0A832DI71"/>
<feature type="active site" description="Charge relay system" evidence="9">
    <location>
        <position position="82"/>
    </location>
</feature>
<evidence type="ECO:0000256" key="5">
    <source>
        <dbReference type="ARBA" id="ARBA00022833"/>
    </source>
</evidence>
<feature type="binding site" evidence="10">
    <location>
        <position position="41"/>
    </location>
    <ligand>
        <name>Zn(2+)</name>
        <dbReference type="ChEBI" id="CHEBI:29105"/>
    </ligand>
</feature>
<sequence length="137" mass="16024">MNMLYITRRETFAAAHRLFKPELSDEENLKLFGKCSNPNWHGHNYTLEVVVAGEVDPETGFVLDLKELKKIIHQHVIEKIDHKNLNLDTDFMKGINPTSENICIAIWNQLKDKIPSGRLYAIKLYETENNYFEYRGE</sequence>
<organism evidence="11">
    <name type="scientific">Ignavibacterium album</name>
    <dbReference type="NCBI Taxonomy" id="591197"/>
    <lineage>
        <taxon>Bacteria</taxon>
        <taxon>Pseudomonadati</taxon>
        <taxon>Ignavibacteriota</taxon>
        <taxon>Ignavibacteria</taxon>
        <taxon>Ignavibacteriales</taxon>
        <taxon>Ignavibacteriaceae</taxon>
        <taxon>Ignavibacterium</taxon>
    </lineage>
</organism>
<comment type="cofactor">
    <cofactor evidence="8 10">
        <name>Zn(2+)</name>
        <dbReference type="ChEBI" id="CHEBI:29105"/>
    </cofactor>
    <text evidence="8 10">Binds 1 zinc ion per subunit.</text>
</comment>
<feature type="binding site" evidence="10">
    <location>
        <position position="43"/>
    </location>
    <ligand>
        <name>Zn(2+)</name>
        <dbReference type="ChEBI" id="CHEBI:29105"/>
    </ligand>
</feature>
<feature type="active site" description="Proton acceptor" evidence="9">
    <location>
        <position position="35"/>
    </location>
</feature>
<proteinExistence type="inferred from homology"/>
<reference evidence="11" key="1">
    <citation type="journal article" date="2020" name="mSystems">
        <title>Genome- and Community-Level Interaction Insights into Carbon Utilization and Element Cycling Functions of Hydrothermarchaeota in Hydrothermal Sediment.</title>
        <authorList>
            <person name="Zhou Z."/>
            <person name="Liu Y."/>
            <person name="Xu W."/>
            <person name="Pan J."/>
            <person name="Luo Z.H."/>
            <person name="Li M."/>
        </authorList>
    </citation>
    <scope>NUCLEOTIDE SEQUENCE [LARGE SCALE GENOMIC DNA]</scope>
    <source>
        <strain evidence="11">SpSt-500</strain>
    </source>
</reference>
<dbReference type="PANTHER" id="PTHR12589:SF7">
    <property type="entry name" value="6-PYRUVOYL TETRAHYDROBIOPTERIN SYNTHASE"/>
    <property type="match status" value="1"/>
</dbReference>
<dbReference type="FunFam" id="3.30.479.10:FF:000003">
    <property type="entry name" value="6-pyruvoyl tetrahydrobiopterin synthase"/>
    <property type="match status" value="1"/>
</dbReference>
<comment type="caution">
    <text evidence="11">The sequence shown here is derived from an EMBL/GenBank/DDBJ whole genome shotgun (WGS) entry which is preliminary data.</text>
</comment>
<protein>
    <recommendedName>
        <fullName evidence="3 8">6-carboxy-5,6,7,8-tetrahydropterin synthase</fullName>
        <ecNumber evidence="8">4.-.-.-</ecNumber>
    </recommendedName>
</protein>